<dbReference type="SUPFAM" id="SSF51161">
    <property type="entry name" value="Trimeric LpxA-like enzymes"/>
    <property type="match status" value="1"/>
</dbReference>
<dbReference type="InterPro" id="IPR011004">
    <property type="entry name" value="Trimer_LpxA-like_sf"/>
</dbReference>
<evidence type="ECO:0000313" key="8">
    <source>
        <dbReference type="EMBL" id="RUO37294.1"/>
    </source>
</evidence>
<comment type="caution">
    <text evidence="8">The sequence shown here is derived from an EMBL/GenBank/DDBJ whole genome shotgun (WGS) entry which is preliminary data.</text>
</comment>
<dbReference type="PANTHER" id="PTHR43300">
    <property type="entry name" value="ACETYLTRANSFERASE"/>
    <property type="match status" value="1"/>
</dbReference>
<dbReference type="Pfam" id="PF17836">
    <property type="entry name" value="PglD_N"/>
    <property type="match status" value="1"/>
</dbReference>
<organism evidence="8 9">
    <name type="scientific">Aliidiomarina shirensis</name>
    <dbReference type="NCBI Taxonomy" id="1048642"/>
    <lineage>
        <taxon>Bacteria</taxon>
        <taxon>Pseudomonadati</taxon>
        <taxon>Pseudomonadota</taxon>
        <taxon>Gammaproteobacteria</taxon>
        <taxon>Alteromonadales</taxon>
        <taxon>Idiomarinaceae</taxon>
        <taxon>Aliidiomarina</taxon>
    </lineage>
</organism>
<gene>
    <name evidence="8" type="ORF">CWE13_04845</name>
</gene>
<dbReference type="OrthoDB" id="9794407at2"/>
<dbReference type="Gene3D" id="3.40.50.20">
    <property type="match status" value="1"/>
</dbReference>
<feature type="binding site" evidence="6">
    <location>
        <begin position="32"/>
        <end position="33"/>
    </location>
    <ligand>
        <name>substrate</name>
    </ligand>
</feature>
<dbReference type="RefSeq" id="WP_126806414.1">
    <property type="nucleotide sequence ID" value="NZ_PIPP01000002.1"/>
</dbReference>
<sequence>MKRLAILGASGHGKVVADIAKANGISDIVCFDDRWQEIKTLGEYPVVGDVAGAITGKSAFDFDAAIVTIGNPSIRAKIQNQLACIAPPLVHPSAVVSSTATLGRGTVVMANAVINADSKIGDGVIINTGAVVEHDCVIGDFSHVCPNAAIAGGVIIGRGSWVGIGSSIIQLIQIGENVTIGAGSVVIRNISDDQRVAGNPAKPLTNGKPGKDS</sequence>
<feature type="site" description="Increases basicity of active site His" evidence="5">
    <location>
        <position position="135"/>
    </location>
</feature>
<evidence type="ECO:0000256" key="6">
    <source>
        <dbReference type="PIRSR" id="PIRSR620019-2"/>
    </source>
</evidence>
<dbReference type="InterPro" id="IPR018357">
    <property type="entry name" value="Hexapep_transf_CS"/>
</dbReference>
<accession>A0A432WU56</accession>
<proteinExistence type="inferred from homology"/>
<dbReference type="PANTHER" id="PTHR43300:SF7">
    <property type="entry name" value="UDP-N-ACETYLBACILLOSAMINE N-ACETYLTRANSFERASE"/>
    <property type="match status" value="1"/>
</dbReference>
<evidence type="ECO:0000256" key="4">
    <source>
        <dbReference type="ARBA" id="ARBA00023315"/>
    </source>
</evidence>
<feature type="binding site" evidence="6">
    <location>
        <position position="164"/>
    </location>
    <ligand>
        <name>acetyl-CoA</name>
        <dbReference type="ChEBI" id="CHEBI:57288"/>
    </ligand>
</feature>
<dbReference type="InterPro" id="IPR050179">
    <property type="entry name" value="Trans_hexapeptide_repeat"/>
</dbReference>
<dbReference type="InterPro" id="IPR020019">
    <property type="entry name" value="AcTrfase_PglD-like"/>
</dbReference>
<dbReference type="NCBIfam" id="TIGR03570">
    <property type="entry name" value="NeuD_NnaD"/>
    <property type="match status" value="1"/>
</dbReference>
<feature type="domain" description="PglD N-terminal" evidence="7">
    <location>
        <begin position="3"/>
        <end position="82"/>
    </location>
</feature>
<keyword evidence="9" id="KW-1185">Reference proteome</keyword>
<protein>
    <submittedName>
        <fullName evidence="8">Acetyltransferase</fullName>
    </submittedName>
</protein>
<dbReference type="Proteomes" id="UP000286934">
    <property type="component" value="Unassembled WGS sequence"/>
</dbReference>
<evidence type="ECO:0000256" key="3">
    <source>
        <dbReference type="ARBA" id="ARBA00022737"/>
    </source>
</evidence>
<reference evidence="9" key="1">
    <citation type="journal article" date="2018" name="Front. Microbiol.">
        <title>Genome-Based Analysis Reveals the Taxonomy and Diversity of the Family Idiomarinaceae.</title>
        <authorList>
            <person name="Liu Y."/>
            <person name="Lai Q."/>
            <person name="Shao Z."/>
        </authorList>
    </citation>
    <scope>NUCLEOTIDE SEQUENCE [LARGE SCALE GENOMIC DNA]</scope>
    <source>
        <strain evidence="9">AIS</strain>
    </source>
</reference>
<keyword evidence="3" id="KW-0677">Repeat</keyword>
<dbReference type="PROSITE" id="PS00101">
    <property type="entry name" value="HEXAPEP_TRANSFERASES"/>
    <property type="match status" value="1"/>
</dbReference>
<dbReference type="Gene3D" id="2.160.10.10">
    <property type="entry name" value="Hexapeptide repeat proteins"/>
    <property type="match status" value="1"/>
</dbReference>
<evidence type="ECO:0000256" key="1">
    <source>
        <dbReference type="ARBA" id="ARBA00007274"/>
    </source>
</evidence>
<dbReference type="CDD" id="cd03360">
    <property type="entry name" value="LbH_AT_putative"/>
    <property type="match status" value="1"/>
</dbReference>
<dbReference type="InterPro" id="IPR041561">
    <property type="entry name" value="PglD_N"/>
</dbReference>
<dbReference type="InterPro" id="IPR001451">
    <property type="entry name" value="Hexapep"/>
</dbReference>
<comment type="similarity">
    <text evidence="1">Belongs to the transferase hexapeptide repeat family.</text>
</comment>
<evidence type="ECO:0000313" key="9">
    <source>
        <dbReference type="Proteomes" id="UP000286934"/>
    </source>
</evidence>
<keyword evidence="4" id="KW-0012">Acyltransferase</keyword>
<feature type="active site" description="Proton acceptor" evidence="5">
    <location>
        <position position="134"/>
    </location>
</feature>
<feature type="binding site" evidence="6">
    <location>
        <position position="70"/>
    </location>
    <ligand>
        <name>substrate</name>
    </ligand>
</feature>
<dbReference type="Pfam" id="PF00132">
    <property type="entry name" value="Hexapep"/>
    <property type="match status" value="1"/>
</dbReference>
<evidence type="ECO:0000256" key="2">
    <source>
        <dbReference type="ARBA" id="ARBA00022679"/>
    </source>
</evidence>
<feature type="binding site" evidence="6">
    <location>
        <position position="143"/>
    </location>
    <ligand>
        <name>acetyl-CoA</name>
        <dbReference type="ChEBI" id="CHEBI:57288"/>
    </ligand>
</feature>
<name>A0A432WU56_9GAMM</name>
<keyword evidence="2 8" id="KW-0808">Transferase</keyword>
<dbReference type="EMBL" id="PIPP01000002">
    <property type="protein sequence ID" value="RUO37294.1"/>
    <property type="molecule type" value="Genomic_DNA"/>
</dbReference>
<evidence type="ECO:0000259" key="7">
    <source>
        <dbReference type="Pfam" id="PF17836"/>
    </source>
</evidence>
<evidence type="ECO:0000256" key="5">
    <source>
        <dbReference type="PIRSR" id="PIRSR620019-1"/>
    </source>
</evidence>
<dbReference type="GO" id="GO:0016746">
    <property type="term" value="F:acyltransferase activity"/>
    <property type="evidence" value="ECO:0007669"/>
    <property type="project" value="UniProtKB-KW"/>
</dbReference>
<feature type="binding site" evidence="6">
    <location>
        <begin position="10"/>
        <end position="12"/>
    </location>
    <ligand>
        <name>substrate</name>
    </ligand>
</feature>
<dbReference type="AlphaFoldDB" id="A0A432WU56"/>